<dbReference type="Pfam" id="PF01529">
    <property type="entry name" value="DHHC"/>
    <property type="match status" value="1"/>
</dbReference>
<comment type="similarity">
    <text evidence="10">Belongs to the DHHC palmitoyltransferase family.</text>
</comment>
<evidence type="ECO:0000256" key="4">
    <source>
        <dbReference type="ARBA" id="ARBA00022989"/>
    </source>
</evidence>
<feature type="transmembrane region" description="Helical" evidence="10">
    <location>
        <begin position="51"/>
        <end position="69"/>
    </location>
</feature>
<reference evidence="12" key="1">
    <citation type="submission" date="2014-09" db="EMBL/GenBank/DDBJ databases">
        <title>Draft genome sequence of an oleaginous Mucoromycotina fungus Mucor ambiguus NBRC6742.</title>
        <authorList>
            <person name="Takeda I."/>
            <person name="Yamane N."/>
            <person name="Morita T."/>
            <person name="Tamano K."/>
            <person name="Machida M."/>
            <person name="Baker S."/>
            <person name="Koike H."/>
        </authorList>
    </citation>
    <scope>NUCLEOTIDE SEQUENCE</scope>
    <source>
        <strain evidence="12">NBRC 6742</strain>
    </source>
</reference>
<keyword evidence="2 10" id="KW-0808">Transferase</keyword>
<feature type="transmembrane region" description="Helical" evidence="10">
    <location>
        <begin position="7"/>
        <end position="31"/>
    </location>
</feature>
<feature type="transmembrane region" description="Helical" evidence="10">
    <location>
        <begin position="232"/>
        <end position="257"/>
    </location>
</feature>
<dbReference type="STRING" id="91626.A0A0C9LUV2"/>
<keyword evidence="4 10" id="KW-1133">Transmembrane helix</keyword>
<evidence type="ECO:0000256" key="8">
    <source>
        <dbReference type="ARBA" id="ARBA00023315"/>
    </source>
</evidence>
<sequence length="386" mass="44168">MSKPSPLAAKIAGSILPVVVYGLIGYTWYIYIFRICAYLLLNKPPDNTAQAIIFMIIASFFWILALISYTRVLFTPPGKPSNVCILRARTPLLGEESNQGRVAPINLPRYYYSPKLFNQSTMTLRYIDAQDKVDIMPVISVSRQDGQPKYCHMCECYKPDRAHHCKECNACVIKMDHHCPWVSGCVGFRNYKFFFLFVLYTGCYGLWVFVSSLPLVVAGIRDMNADLDPQWIVIIIIAFIFGLTVCGFAGVHAYYIIRNETTIEHLADRPNEIRVDFDMSGQNFEVVSVPVDDNLWERKKMENWVSVMGRNPWGWFLPIRRGLGDGTVFQYNDYMFNTIVSRAVRQRQSMDVPNYGNNNNPQEPSHATVEYEAERLSSMDSTANMT</sequence>
<keyword evidence="6" id="KW-0564">Palmitate</keyword>
<evidence type="ECO:0000256" key="7">
    <source>
        <dbReference type="ARBA" id="ARBA00023288"/>
    </source>
</evidence>
<dbReference type="Proteomes" id="UP000053815">
    <property type="component" value="Unassembled WGS sequence"/>
</dbReference>
<keyword evidence="3 10" id="KW-0812">Transmembrane</keyword>
<dbReference type="EMBL" id="DF836387">
    <property type="protein sequence ID" value="GAN05670.1"/>
    <property type="molecule type" value="Genomic_DNA"/>
</dbReference>
<gene>
    <name evidence="12" type="ORF">MAM1_0098c05144</name>
</gene>
<dbReference type="AlphaFoldDB" id="A0A0C9LUV2"/>
<evidence type="ECO:0000256" key="1">
    <source>
        <dbReference type="ARBA" id="ARBA00004141"/>
    </source>
</evidence>
<evidence type="ECO:0000256" key="2">
    <source>
        <dbReference type="ARBA" id="ARBA00022679"/>
    </source>
</evidence>
<dbReference type="OrthoDB" id="9909019at2759"/>
<proteinExistence type="inferred from homology"/>
<dbReference type="PROSITE" id="PS50216">
    <property type="entry name" value="DHHC"/>
    <property type="match status" value="1"/>
</dbReference>
<comment type="catalytic activity">
    <reaction evidence="9 10">
        <text>L-cysteinyl-[protein] + hexadecanoyl-CoA = S-hexadecanoyl-L-cysteinyl-[protein] + CoA</text>
        <dbReference type="Rhea" id="RHEA:36683"/>
        <dbReference type="Rhea" id="RHEA-COMP:10131"/>
        <dbReference type="Rhea" id="RHEA-COMP:11032"/>
        <dbReference type="ChEBI" id="CHEBI:29950"/>
        <dbReference type="ChEBI" id="CHEBI:57287"/>
        <dbReference type="ChEBI" id="CHEBI:57379"/>
        <dbReference type="ChEBI" id="CHEBI:74151"/>
        <dbReference type="EC" id="2.3.1.225"/>
    </reaction>
</comment>
<dbReference type="InterPro" id="IPR039859">
    <property type="entry name" value="PFA4/ZDH16/20/ERF2-like"/>
</dbReference>
<comment type="domain">
    <text evidence="10">The DHHC domain is required for palmitoyltransferase activity.</text>
</comment>
<protein>
    <recommendedName>
        <fullName evidence="10">Palmitoyltransferase</fullName>
        <ecNumber evidence="10">2.3.1.225</ecNumber>
    </recommendedName>
</protein>
<organism evidence="12">
    <name type="scientific">Mucor ambiguus</name>
    <dbReference type="NCBI Taxonomy" id="91626"/>
    <lineage>
        <taxon>Eukaryota</taxon>
        <taxon>Fungi</taxon>
        <taxon>Fungi incertae sedis</taxon>
        <taxon>Mucoromycota</taxon>
        <taxon>Mucoromycotina</taxon>
        <taxon>Mucoromycetes</taxon>
        <taxon>Mucorales</taxon>
        <taxon>Mucorineae</taxon>
        <taxon>Mucoraceae</taxon>
        <taxon>Mucor</taxon>
    </lineage>
</organism>
<evidence type="ECO:0000313" key="12">
    <source>
        <dbReference type="EMBL" id="GAN05670.1"/>
    </source>
</evidence>
<keyword evidence="7" id="KW-0449">Lipoprotein</keyword>
<evidence type="ECO:0000313" key="13">
    <source>
        <dbReference type="Proteomes" id="UP000053815"/>
    </source>
</evidence>
<keyword evidence="5 10" id="KW-0472">Membrane</keyword>
<evidence type="ECO:0000256" key="9">
    <source>
        <dbReference type="ARBA" id="ARBA00048048"/>
    </source>
</evidence>
<evidence type="ECO:0000259" key="11">
    <source>
        <dbReference type="Pfam" id="PF01529"/>
    </source>
</evidence>
<evidence type="ECO:0000256" key="10">
    <source>
        <dbReference type="RuleBase" id="RU079119"/>
    </source>
</evidence>
<evidence type="ECO:0000256" key="6">
    <source>
        <dbReference type="ARBA" id="ARBA00023139"/>
    </source>
</evidence>
<dbReference type="InterPro" id="IPR001594">
    <property type="entry name" value="Palmitoyltrfase_DHHC"/>
</dbReference>
<dbReference type="GO" id="GO:0019706">
    <property type="term" value="F:protein-cysteine S-palmitoyltransferase activity"/>
    <property type="evidence" value="ECO:0007669"/>
    <property type="project" value="UniProtKB-EC"/>
</dbReference>
<feature type="domain" description="Palmitoyltransferase DHHC" evidence="11">
    <location>
        <begin position="146"/>
        <end position="267"/>
    </location>
</feature>
<name>A0A0C9LUV2_9FUNG</name>
<feature type="transmembrane region" description="Helical" evidence="10">
    <location>
        <begin position="193"/>
        <end position="220"/>
    </location>
</feature>
<comment type="subcellular location">
    <subcellularLocation>
        <location evidence="1">Membrane</location>
        <topology evidence="1">Multi-pass membrane protein</topology>
    </subcellularLocation>
</comment>
<dbReference type="GO" id="GO:0016020">
    <property type="term" value="C:membrane"/>
    <property type="evidence" value="ECO:0007669"/>
    <property type="project" value="UniProtKB-SubCell"/>
</dbReference>
<dbReference type="PANTHER" id="PTHR12246">
    <property type="entry name" value="PALMITOYLTRANSFERASE ZDHHC16"/>
    <property type="match status" value="1"/>
</dbReference>
<keyword evidence="8 10" id="KW-0012">Acyltransferase</keyword>
<keyword evidence="13" id="KW-1185">Reference proteome</keyword>
<accession>A0A0C9LUV2</accession>
<evidence type="ECO:0000256" key="5">
    <source>
        <dbReference type="ARBA" id="ARBA00023136"/>
    </source>
</evidence>
<evidence type="ECO:0000256" key="3">
    <source>
        <dbReference type="ARBA" id="ARBA00022692"/>
    </source>
</evidence>
<dbReference type="EC" id="2.3.1.225" evidence="10"/>